<name>A0A942UGW2_9BACI</name>
<organism evidence="1 2">
    <name type="scientific">Lederbergia citrea</name>
    <dbReference type="NCBI Taxonomy" id="2833581"/>
    <lineage>
        <taxon>Bacteria</taxon>
        <taxon>Bacillati</taxon>
        <taxon>Bacillota</taxon>
        <taxon>Bacilli</taxon>
        <taxon>Bacillales</taxon>
        <taxon>Bacillaceae</taxon>
        <taxon>Lederbergia</taxon>
    </lineage>
</organism>
<proteinExistence type="predicted"/>
<protein>
    <submittedName>
        <fullName evidence="1">Uncharacterized protein</fullName>
    </submittedName>
</protein>
<evidence type="ECO:0000313" key="2">
    <source>
        <dbReference type="Proteomes" id="UP000676456"/>
    </source>
</evidence>
<dbReference type="EMBL" id="JAGYPN010000001">
    <property type="protein sequence ID" value="MBS4221211.1"/>
    <property type="molecule type" value="Genomic_DNA"/>
</dbReference>
<accession>A0A942UGW2</accession>
<dbReference type="Proteomes" id="UP000676456">
    <property type="component" value="Unassembled WGS sequence"/>
</dbReference>
<gene>
    <name evidence="1" type="ORF">KHA91_00395</name>
</gene>
<dbReference type="AlphaFoldDB" id="A0A942UGW2"/>
<evidence type="ECO:0000313" key="1">
    <source>
        <dbReference type="EMBL" id="MBS4221211.1"/>
    </source>
</evidence>
<reference evidence="1 2" key="1">
    <citation type="submission" date="2021-05" db="EMBL/GenBank/DDBJ databases">
        <title>Novel Bacillus species.</title>
        <authorList>
            <person name="Liu G."/>
        </authorList>
    </citation>
    <scope>NUCLEOTIDE SEQUENCE [LARGE SCALE GENOMIC DNA]</scope>
    <source>
        <strain evidence="1 2">FJAT-49682</strain>
    </source>
</reference>
<sequence length="62" mass="7507">MEDEIGKKQTHPVIRKCMQHLEIIEANDKTKQIVYMYMKAMENEIIKLREEKVNDPILEYQK</sequence>
<keyword evidence="2" id="KW-1185">Reference proteome</keyword>
<comment type="caution">
    <text evidence="1">The sequence shown here is derived from an EMBL/GenBank/DDBJ whole genome shotgun (WGS) entry which is preliminary data.</text>
</comment>
<dbReference type="RefSeq" id="WP_213096262.1">
    <property type="nucleotide sequence ID" value="NZ_JAGYPH010000001.1"/>
</dbReference>